<evidence type="ECO:0000313" key="3">
    <source>
        <dbReference type="Proteomes" id="UP001210380"/>
    </source>
</evidence>
<keyword evidence="3" id="KW-1185">Reference proteome</keyword>
<dbReference type="Proteomes" id="UP001210380">
    <property type="component" value="Unassembled WGS sequence"/>
</dbReference>
<protein>
    <submittedName>
        <fullName evidence="2">Uncharacterized protein</fullName>
    </submittedName>
</protein>
<dbReference type="EMBL" id="JAQGLA010000025">
    <property type="protein sequence ID" value="MDA3627233.1"/>
    <property type="molecule type" value="Genomic_DNA"/>
</dbReference>
<name>A0ABT4UZU0_9PSEU</name>
<sequence length="132" mass="14829">MSAKAKEVEDKVHAATEVQRAKLEEDAAQARTAAQERSQEIRERIEKTKSDAAARWRDLQESWDRHVQQIQASVEKKRHELDVKQASKHAEVAEADAEFAVAHAMAAIEEAEYAALEALLARNAANELRTSR</sequence>
<reference evidence="2 3" key="1">
    <citation type="submission" date="2022-11" db="EMBL/GenBank/DDBJ databases">
        <title>Draft genome sequence of Saccharopolyspora sp. WRP15-2 isolated from rhizosphere soils of wild rice in Thailand.</title>
        <authorList>
            <person name="Duangmal K."/>
            <person name="Kammanee S."/>
            <person name="Muangham S."/>
        </authorList>
    </citation>
    <scope>NUCLEOTIDE SEQUENCE [LARGE SCALE GENOMIC DNA]</scope>
    <source>
        <strain evidence="2 3">WRP15-2</strain>
    </source>
</reference>
<evidence type="ECO:0000256" key="1">
    <source>
        <dbReference type="SAM" id="MobiDB-lite"/>
    </source>
</evidence>
<gene>
    <name evidence="2" type="ORF">OU415_17440</name>
</gene>
<accession>A0ABT4UZU0</accession>
<feature type="compositionally biased region" description="Basic and acidic residues" evidence="1">
    <location>
        <begin position="1"/>
        <end position="25"/>
    </location>
</feature>
<feature type="region of interest" description="Disordered" evidence="1">
    <location>
        <begin position="1"/>
        <end position="50"/>
    </location>
</feature>
<dbReference type="RefSeq" id="WP_270949895.1">
    <property type="nucleotide sequence ID" value="NZ_JAQGLA010000025.1"/>
</dbReference>
<evidence type="ECO:0000313" key="2">
    <source>
        <dbReference type="EMBL" id="MDA3627233.1"/>
    </source>
</evidence>
<organism evidence="2 3">
    <name type="scientific">Saccharopolyspora oryzae</name>
    <dbReference type="NCBI Taxonomy" id="2997343"/>
    <lineage>
        <taxon>Bacteria</taxon>
        <taxon>Bacillati</taxon>
        <taxon>Actinomycetota</taxon>
        <taxon>Actinomycetes</taxon>
        <taxon>Pseudonocardiales</taxon>
        <taxon>Pseudonocardiaceae</taxon>
        <taxon>Saccharopolyspora</taxon>
    </lineage>
</organism>
<feature type="compositionally biased region" description="Basic and acidic residues" evidence="1">
    <location>
        <begin position="37"/>
        <end position="50"/>
    </location>
</feature>
<comment type="caution">
    <text evidence="2">The sequence shown here is derived from an EMBL/GenBank/DDBJ whole genome shotgun (WGS) entry which is preliminary data.</text>
</comment>
<proteinExistence type="predicted"/>